<dbReference type="EMBL" id="AFPY01000126">
    <property type="protein sequence ID" value="EGQ12819.1"/>
    <property type="molecule type" value="Genomic_DNA"/>
</dbReference>
<accession>F9DLP1</accession>
<proteinExistence type="predicted"/>
<evidence type="ECO:0000313" key="2">
    <source>
        <dbReference type="Proteomes" id="UP000004123"/>
    </source>
</evidence>
<dbReference type="HOGENOM" id="CLU_2937878_0_0_10"/>
<dbReference type="AlphaFoldDB" id="F9DLP1"/>
<protein>
    <submittedName>
        <fullName evidence="1">Bacitracin ABC superfamily ATP binding cassette transporter permease</fullName>
    </submittedName>
</protein>
<evidence type="ECO:0000313" key="1">
    <source>
        <dbReference type="EMBL" id="EGQ12819.1"/>
    </source>
</evidence>
<comment type="caution">
    <text evidence="1">The sequence shown here is derived from an EMBL/GenBank/DDBJ whole genome shotgun (WGS) entry which is preliminary data.</text>
</comment>
<sequence>MVLFPTFFIFLSASRLLLQLYVARYTCIAKLIYQHYTITEFGNTLINYFGFSAHEIVLLR</sequence>
<organism evidence="1 2">
    <name type="scientific">Prevotella pallens ATCC 700821</name>
    <dbReference type="NCBI Taxonomy" id="997353"/>
    <lineage>
        <taxon>Bacteria</taxon>
        <taxon>Pseudomonadati</taxon>
        <taxon>Bacteroidota</taxon>
        <taxon>Bacteroidia</taxon>
        <taxon>Bacteroidales</taxon>
        <taxon>Prevotellaceae</taxon>
        <taxon>Prevotella</taxon>
    </lineage>
</organism>
<gene>
    <name evidence="1" type="ORF">HMPREF9144_2583</name>
</gene>
<reference evidence="1 2" key="1">
    <citation type="submission" date="2011-04" db="EMBL/GenBank/DDBJ databases">
        <authorList>
            <person name="Muzny D."/>
            <person name="Qin X."/>
            <person name="Deng J."/>
            <person name="Jiang H."/>
            <person name="Liu Y."/>
            <person name="Qu J."/>
            <person name="Song X.-Z."/>
            <person name="Zhang L."/>
            <person name="Thornton R."/>
            <person name="Coyle M."/>
            <person name="Francisco L."/>
            <person name="Jackson L."/>
            <person name="Javaid M."/>
            <person name="Korchina V."/>
            <person name="Kovar C."/>
            <person name="Mata R."/>
            <person name="Mathew T."/>
            <person name="Ngo R."/>
            <person name="Nguyen L."/>
            <person name="Nguyen N."/>
            <person name="Okwuonu G."/>
            <person name="Ongeri F."/>
            <person name="Pham C."/>
            <person name="Simmons D."/>
            <person name="Wilczek-Boney K."/>
            <person name="Hale W."/>
            <person name="Jakkamsetti A."/>
            <person name="Pham P."/>
            <person name="Ruth R."/>
            <person name="San Lucas F."/>
            <person name="Warren J."/>
            <person name="Zhang J."/>
            <person name="Zhao Z."/>
            <person name="Zhou C."/>
            <person name="Zhu D."/>
            <person name="Lee S."/>
            <person name="Bess C."/>
            <person name="Blankenburg K."/>
            <person name="Forbes L."/>
            <person name="Fu Q."/>
            <person name="Gubbala S."/>
            <person name="Hirani K."/>
            <person name="Jayaseelan J.C."/>
            <person name="Lara F."/>
            <person name="Munidasa M."/>
            <person name="Palculict T."/>
            <person name="Patil S."/>
            <person name="Pu L.-L."/>
            <person name="Saada N."/>
            <person name="Tang L."/>
            <person name="Weissenberger G."/>
            <person name="Zhu Y."/>
            <person name="Hemphill L."/>
            <person name="Shang Y."/>
            <person name="Youmans B."/>
            <person name="Ayvaz T."/>
            <person name="Ross M."/>
            <person name="Santibanez J."/>
            <person name="Aqrawi P."/>
            <person name="Gross S."/>
            <person name="Joshi V."/>
            <person name="Fowler G."/>
            <person name="Nazareth L."/>
            <person name="Reid J."/>
            <person name="Worley K."/>
            <person name="Petrosino J."/>
            <person name="Highlander S."/>
            <person name="Gibbs R."/>
        </authorList>
    </citation>
    <scope>NUCLEOTIDE SEQUENCE [LARGE SCALE GENOMIC DNA]</scope>
    <source>
        <strain evidence="1 2">ATCC 700821</strain>
    </source>
</reference>
<dbReference type="Proteomes" id="UP000004123">
    <property type="component" value="Unassembled WGS sequence"/>
</dbReference>
<name>F9DLP1_9BACT</name>